<dbReference type="OrthoDB" id="9764216at2"/>
<evidence type="ECO:0000313" key="3">
    <source>
        <dbReference type="Proteomes" id="UP000249873"/>
    </source>
</evidence>
<dbReference type="EMBL" id="CP029480">
    <property type="protein sequence ID" value="AWW00021.1"/>
    <property type="molecule type" value="Genomic_DNA"/>
</dbReference>
<sequence>MFESLPAHFRSHGIPTDVRALLLLEKSIEKGLIRTLGDIYNVLKAIIVKEKSLIGPYTKAFYEYFLEIDIKDGERLNDAILRSKTFKKWKEDFNNEVQVLDEDTLVNKFLDEIHLTTYDIKEVINGKELWDKDNPYQQDSSSEENGEATERNIDKMADYSELTLQQLLERMETIKKNQKTSHSGGSHWIGTGGISPYGHGGAAKAGVRVGGTGGGKMARAVLNDKNYYPVDVNKLVNDNNIDAALASLKGVIEESAHDEIDIQNTIKLGIKRGGLFIPEIKKVSQEKLQVILLIDNGGYSMLSYVRVVRELFKKMKTRFAHDLETYYFHNTIYGEVYADPNRTEVVKIKTLLNKDANYRVFIIGDATMGTYEINQQSVNTYQSLKKKFKKIAWINPEPVKYWPHTISLQYLKQLIDMYPMTPKGIEDAVRDMNIRR</sequence>
<organism evidence="2 3">
    <name type="scientific">Arcticibacterium luteifluviistationis</name>
    <dbReference type="NCBI Taxonomy" id="1784714"/>
    <lineage>
        <taxon>Bacteria</taxon>
        <taxon>Pseudomonadati</taxon>
        <taxon>Bacteroidota</taxon>
        <taxon>Cytophagia</taxon>
        <taxon>Cytophagales</taxon>
        <taxon>Leadbetterellaceae</taxon>
        <taxon>Arcticibacterium</taxon>
    </lineage>
</organism>
<accession>A0A2Z4GFJ9</accession>
<dbReference type="Proteomes" id="UP000249873">
    <property type="component" value="Chromosome"/>
</dbReference>
<protein>
    <recommendedName>
        <fullName evidence="4">VWA containing CoxE family protein</fullName>
    </recommendedName>
</protein>
<evidence type="ECO:0008006" key="4">
    <source>
        <dbReference type="Google" id="ProtNLM"/>
    </source>
</evidence>
<dbReference type="KEGG" id="als:DJ013_18345"/>
<reference evidence="2 3" key="1">
    <citation type="submission" date="2018-05" db="EMBL/GenBank/DDBJ databases">
        <title>Complete genome sequence of Arcticibacterium luteifluviistationis SM1504T, a cytophagaceae bacterium isolated from Arctic surface seawater.</title>
        <authorList>
            <person name="Li Y."/>
            <person name="Qin Q.-L."/>
        </authorList>
    </citation>
    <scope>NUCLEOTIDE SEQUENCE [LARGE SCALE GENOMIC DNA]</scope>
    <source>
        <strain evidence="2 3">SM1504</strain>
    </source>
</reference>
<feature type="region of interest" description="Disordered" evidence="1">
    <location>
        <begin position="131"/>
        <end position="153"/>
    </location>
</feature>
<name>A0A2Z4GFJ9_9BACT</name>
<dbReference type="PANTHER" id="PTHR39338:SF7">
    <property type="entry name" value="BLL6692 PROTEIN"/>
    <property type="match status" value="1"/>
</dbReference>
<dbReference type="AlphaFoldDB" id="A0A2Z4GFJ9"/>
<proteinExistence type="predicted"/>
<evidence type="ECO:0000256" key="1">
    <source>
        <dbReference type="SAM" id="MobiDB-lite"/>
    </source>
</evidence>
<gene>
    <name evidence="2" type="ORF">DJ013_18345</name>
</gene>
<evidence type="ECO:0000313" key="2">
    <source>
        <dbReference type="EMBL" id="AWW00021.1"/>
    </source>
</evidence>
<keyword evidence="3" id="KW-1185">Reference proteome</keyword>
<dbReference type="RefSeq" id="WP_111373388.1">
    <property type="nucleotide sequence ID" value="NZ_CP029480.1"/>
</dbReference>
<dbReference type="PANTHER" id="PTHR39338">
    <property type="entry name" value="BLL5662 PROTEIN-RELATED"/>
    <property type="match status" value="1"/>
</dbReference>